<keyword evidence="4 7" id="KW-0812">Transmembrane</keyword>
<evidence type="ECO:0000256" key="4">
    <source>
        <dbReference type="ARBA" id="ARBA00022692"/>
    </source>
</evidence>
<protein>
    <recommendedName>
        <fullName evidence="10">Oxidoreductase</fullName>
    </recommendedName>
</protein>
<comment type="caution">
    <text evidence="8">The sequence shown here is derived from an EMBL/GenBank/DDBJ whole genome shotgun (WGS) entry which is preliminary data.</text>
</comment>
<feature type="transmembrane region" description="Helical" evidence="7">
    <location>
        <begin position="12"/>
        <end position="31"/>
    </location>
</feature>
<dbReference type="PANTHER" id="PTHR33452:SF1">
    <property type="entry name" value="INNER MEMBRANE PROTEIN YPHA-RELATED"/>
    <property type="match status" value="1"/>
</dbReference>
<keyword evidence="3" id="KW-1003">Cell membrane</keyword>
<accession>A0ABP8GH40</accession>
<keyword evidence="5 7" id="KW-1133">Transmembrane helix</keyword>
<dbReference type="InterPro" id="IPR051907">
    <property type="entry name" value="DoxX-like_oxidoreductase"/>
</dbReference>
<evidence type="ECO:0000256" key="1">
    <source>
        <dbReference type="ARBA" id="ARBA00004651"/>
    </source>
</evidence>
<evidence type="ECO:0000313" key="8">
    <source>
        <dbReference type="EMBL" id="GAA4324306.1"/>
    </source>
</evidence>
<dbReference type="RefSeq" id="WP_345211506.1">
    <property type="nucleotide sequence ID" value="NZ_BAABFT010000006.1"/>
</dbReference>
<organism evidence="8 9">
    <name type="scientific">Mucilaginibacter gynuensis</name>
    <dbReference type="NCBI Taxonomy" id="1302236"/>
    <lineage>
        <taxon>Bacteria</taxon>
        <taxon>Pseudomonadati</taxon>
        <taxon>Bacteroidota</taxon>
        <taxon>Sphingobacteriia</taxon>
        <taxon>Sphingobacteriales</taxon>
        <taxon>Sphingobacteriaceae</taxon>
        <taxon>Mucilaginibacter</taxon>
    </lineage>
</organism>
<keyword evidence="9" id="KW-1185">Reference proteome</keyword>
<feature type="transmembrane region" description="Helical" evidence="7">
    <location>
        <begin position="84"/>
        <end position="102"/>
    </location>
</feature>
<evidence type="ECO:0000256" key="6">
    <source>
        <dbReference type="ARBA" id="ARBA00023136"/>
    </source>
</evidence>
<comment type="subcellular location">
    <subcellularLocation>
        <location evidence="1">Cell membrane</location>
        <topology evidence="1">Multi-pass membrane protein</topology>
    </subcellularLocation>
</comment>
<proteinExistence type="inferred from homology"/>
<dbReference type="InterPro" id="IPR032808">
    <property type="entry name" value="DoxX"/>
</dbReference>
<reference evidence="9" key="1">
    <citation type="journal article" date="2019" name="Int. J. Syst. Evol. Microbiol.">
        <title>The Global Catalogue of Microorganisms (GCM) 10K type strain sequencing project: providing services to taxonomists for standard genome sequencing and annotation.</title>
        <authorList>
            <consortium name="The Broad Institute Genomics Platform"/>
            <consortium name="The Broad Institute Genome Sequencing Center for Infectious Disease"/>
            <person name="Wu L."/>
            <person name="Ma J."/>
        </authorList>
    </citation>
    <scope>NUCLEOTIDE SEQUENCE [LARGE SCALE GENOMIC DNA]</scope>
    <source>
        <strain evidence="9">JCM 17705</strain>
    </source>
</reference>
<evidence type="ECO:0000256" key="2">
    <source>
        <dbReference type="ARBA" id="ARBA00006679"/>
    </source>
</evidence>
<gene>
    <name evidence="8" type="ORF">GCM10023149_25810</name>
</gene>
<dbReference type="Pfam" id="PF07681">
    <property type="entry name" value="DoxX"/>
    <property type="match status" value="1"/>
</dbReference>
<feature type="transmembrane region" description="Helical" evidence="7">
    <location>
        <begin position="51"/>
        <end position="77"/>
    </location>
</feature>
<dbReference type="PANTHER" id="PTHR33452">
    <property type="entry name" value="OXIDOREDUCTASE CATD-RELATED"/>
    <property type="match status" value="1"/>
</dbReference>
<dbReference type="EMBL" id="BAABFT010000006">
    <property type="protein sequence ID" value="GAA4324306.1"/>
    <property type="molecule type" value="Genomic_DNA"/>
</dbReference>
<evidence type="ECO:0000256" key="3">
    <source>
        <dbReference type="ARBA" id="ARBA00022475"/>
    </source>
</evidence>
<dbReference type="Proteomes" id="UP001500582">
    <property type="component" value="Unassembled WGS sequence"/>
</dbReference>
<evidence type="ECO:0008006" key="10">
    <source>
        <dbReference type="Google" id="ProtNLM"/>
    </source>
</evidence>
<sequence>MALLSGLGNYKNFGLLVLRAGLGALMIYHGYPKLIGGPEMWGQLGASTKYLGFSFLPTVWGLLAALTETVGGLLFLIGFAFRPVSILLLINMIFASAMHLGNGDGMQGAAHAIELAFVFAGMIFIGPGKYSVDKR</sequence>
<name>A0ABP8GH40_9SPHI</name>
<evidence type="ECO:0000313" key="9">
    <source>
        <dbReference type="Proteomes" id="UP001500582"/>
    </source>
</evidence>
<evidence type="ECO:0000256" key="7">
    <source>
        <dbReference type="SAM" id="Phobius"/>
    </source>
</evidence>
<evidence type="ECO:0000256" key="5">
    <source>
        <dbReference type="ARBA" id="ARBA00022989"/>
    </source>
</evidence>
<comment type="similarity">
    <text evidence="2">Belongs to the DoxX family.</text>
</comment>
<keyword evidence="6 7" id="KW-0472">Membrane</keyword>
<feature type="transmembrane region" description="Helical" evidence="7">
    <location>
        <begin position="108"/>
        <end position="126"/>
    </location>
</feature>